<protein>
    <recommendedName>
        <fullName evidence="6">RNA polymerase sigma factor SigA</fullName>
    </recommendedName>
</protein>
<dbReference type="Pfam" id="PF04539">
    <property type="entry name" value="Sigma70_r3"/>
    <property type="match status" value="1"/>
</dbReference>
<dbReference type="GO" id="GO:0003677">
    <property type="term" value="F:DNA binding"/>
    <property type="evidence" value="ECO:0007669"/>
    <property type="project" value="UniProtKB-UniRule"/>
</dbReference>
<dbReference type="EMBL" id="DVJJ01000171">
    <property type="protein sequence ID" value="HIS65884.1"/>
    <property type="molecule type" value="Genomic_DNA"/>
</dbReference>
<dbReference type="SUPFAM" id="SSF88946">
    <property type="entry name" value="Sigma2 domain of RNA polymerase sigma factors"/>
    <property type="match status" value="1"/>
</dbReference>
<dbReference type="InterPro" id="IPR042189">
    <property type="entry name" value="RNA_pol_sigma_70_r1_1_sf"/>
</dbReference>
<dbReference type="InterPro" id="IPR036388">
    <property type="entry name" value="WH-like_DNA-bd_sf"/>
</dbReference>
<dbReference type="NCBIfam" id="TIGR02937">
    <property type="entry name" value="sigma70-ECF"/>
    <property type="match status" value="1"/>
</dbReference>
<dbReference type="CDD" id="cd06171">
    <property type="entry name" value="Sigma70_r4"/>
    <property type="match status" value="1"/>
</dbReference>
<dbReference type="HAMAP" id="MF_00963">
    <property type="entry name" value="Sigma70_RpoD_SigA"/>
    <property type="match status" value="1"/>
</dbReference>
<dbReference type="InterPro" id="IPR012760">
    <property type="entry name" value="RNA_pol_sigma_RpoD_C"/>
</dbReference>
<dbReference type="InterPro" id="IPR014284">
    <property type="entry name" value="RNA_pol_sigma-70_dom"/>
</dbReference>
<feature type="region of interest" description="Sigma-70 factor domain-2" evidence="6">
    <location>
        <begin position="140"/>
        <end position="210"/>
    </location>
</feature>
<feature type="short sequence motif" description="Interaction with polymerase core subunit RpoC" evidence="6">
    <location>
        <begin position="164"/>
        <end position="167"/>
    </location>
</feature>
<evidence type="ECO:0000256" key="5">
    <source>
        <dbReference type="ARBA" id="ARBA00023163"/>
    </source>
</evidence>
<dbReference type="InterPro" id="IPR000943">
    <property type="entry name" value="RNA_pol_sigma70"/>
</dbReference>
<organism evidence="8 9">
    <name type="scientific">Candidatus Avoscillospira avistercoris</name>
    <dbReference type="NCBI Taxonomy" id="2840707"/>
    <lineage>
        <taxon>Bacteria</taxon>
        <taxon>Bacillati</taxon>
        <taxon>Bacillota</taxon>
        <taxon>Clostridia</taxon>
        <taxon>Eubacteriales</taxon>
        <taxon>Oscillospiraceae</taxon>
        <taxon>Oscillospiraceae incertae sedis</taxon>
        <taxon>Candidatus Avoscillospira</taxon>
    </lineage>
</organism>
<dbReference type="GO" id="GO:0006352">
    <property type="term" value="P:DNA-templated transcription initiation"/>
    <property type="evidence" value="ECO:0007669"/>
    <property type="project" value="UniProtKB-UniRule"/>
</dbReference>
<dbReference type="InterPro" id="IPR028630">
    <property type="entry name" value="Sigma70_RpoD"/>
</dbReference>
<dbReference type="Pfam" id="PF04545">
    <property type="entry name" value="Sigma70_r4"/>
    <property type="match status" value="1"/>
</dbReference>
<feature type="domain" description="RNA polymerase sigma-70" evidence="7">
    <location>
        <begin position="333"/>
        <end position="359"/>
    </location>
</feature>
<feature type="region of interest" description="Sigma-70 factor domain-3" evidence="6">
    <location>
        <begin position="219"/>
        <end position="295"/>
    </location>
</feature>
<name>A0A9D1FBT7_9FIRM</name>
<keyword evidence="5 6" id="KW-0804">Transcription</keyword>
<sequence>MAESKNQMKAKDNTEAVAAIQALIAKAKKEGAIQATELVAQLEKLDLSVERIEQVYEQFDAMGIQIVGAELELDLDLGPDLLDDEEDLVDPVELAAEYNLDDPVRMYLKEIGQVRLLTADEEIELAKRVSEGDKYAKDKLTEANLRLVVSIAKKYSGRGLHILDLIQEGNTGLIRAVDKFDYTKGNKFSTYATWWIRQAITRAIADQARTIRVPVHMVEVINKATRCNRKLVQELGREPTLEEIAAELNLPIEKIIEANRTAADTLSLDTPVGDEEDTTIGSFVEDDNTPGPADATSNTLLAEALSDILGTLTEREASVLRMRFGMYDGRTHTLEEVGQLFGVTRERIRQIENKAIRKLRHPSRAKKIKDFYC</sequence>
<dbReference type="PANTHER" id="PTHR30603">
    <property type="entry name" value="RNA POLYMERASE SIGMA FACTOR RPO"/>
    <property type="match status" value="1"/>
</dbReference>
<dbReference type="Pfam" id="PF00140">
    <property type="entry name" value="Sigma70_r1_2"/>
    <property type="match status" value="1"/>
</dbReference>
<comment type="subunit">
    <text evidence="6">Interacts transiently with the RNA polymerase catalytic core.</text>
</comment>
<dbReference type="PROSITE" id="PS00716">
    <property type="entry name" value="SIGMA70_2"/>
    <property type="match status" value="1"/>
</dbReference>
<dbReference type="InterPro" id="IPR013324">
    <property type="entry name" value="RNA_pol_sigma_r3/r4-like"/>
</dbReference>
<evidence type="ECO:0000259" key="7">
    <source>
        <dbReference type="PROSITE" id="PS00716"/>
    </source>
</evidence>
<accession>A0A9D1FBT7</accession>
<dbReference type="InterPro" id="IPR050239">
    <property type="entry name" value="Sigma-70_RNA_pol_init_factors"/>
</dbReference>
<evidence type="ECO:0000313" key="9">
    <source>
        <dbReference type="Proteomes" id="UP000886741"/>
    </source>
</evidence>
<evidence type="ECO:0000256" key="3">
    <source>
        <dbReference type="ARBA" id="ARBA00023082"/>
    </source>
</evidence>
<dbReference type="Gene3D" id="1.10.601.10">
    <property type="entry name" value="RNA Polymerase Primary Sigma Factor"/>
    <property type="match status" value="2"/>
</dbReference>
<comment type="subcellular location">
    <subcellularLocation>
        <location evidence="6">Cytoplasm</location>
    </subcellularLocation>
</comment>
<dbReference type="InterPro" id="IPR009042">
    <property type="entry name" value="RNA_pol_sigma70_r1_2"/>
</dbReference>
<dbReference type="Gene3D" id="1.10.10.10">
    <property type="entry name" value="Winged helix-like DNA-binding domain superfamily/Winged helix DNA-binding domain"/>
    <property type="match status" value="2"/>
</dbReference>
<feature type="DNA-binding region" description="H-T-H motif" evidence="6">
    <location>
        <begin position="334"/>
        <end position="353"/>
    </location>
</feature>
<dbReference type="PRINTS" id="PR00046">
    <property type="entry name" value="SIGMA70FCT"/>
</dbReference>
<evidence type="ECO:0000256" key="6">
    <source>
        <dbReference type="HAMAP-Rule" id="MF_00963"/>
    </source>
</evidence>
<dbReference type="InterPro" id="IPR013325">
    <property type="entry name" value="RNA_pol_sigma_r2"/>
</dbReference>
<dbReference type="PANTHER" id="PTHR30603:SF60">
    <property type="entry name" value="RNA POLYMERASE SIGMA FACTOR RPOD"/>
    <property type="match status" value="1"/>
</dbReference>
<keyword evidence="2 6" id="KW-0805">Transcription regulation</keyword>
<evidence type="ECO:0000256" key="4">
    <source>
        <dbReference type="ARBA" id="ARBA00023125"/>
    </source>
</evidence>
<dbReference type="InterPro" id="IPR007627">
    <property type="entry name" value="RNA_pol_sigma70_r2"/>
</dbReference>
<dbReference type="SUPFAM" id="SSF88659">
    <property type="entry name" value="Sigma3 and sigma4 domains of RNA polymerase sigma factors"/>
    <property type="match status" value="2"/>
</dbReference>
<dbReference type="InterPro" id="IPR007127">
    <property type="entry name" value="RNA_pol_sigma_70_r1_1"/>
</dbReference>
<keyword evidence="3 6" id="KW-0731">Sigma factor</keyword>
<gene>
    <name evidence="8" type="primary">rpoD</name>
    <name evidence="6" type="synonym">sigA</name>
    <name evidence="8" type="ORF">IAA83_11065</name>
</gene>
<evidence type="ECO:0000313" key="8">
    <source>
        <dbReference type="EMBL" id="HIS65884.1"/>
    </source>
</evidence>
<evidence type="ECO:0000256" key="1">
    <source>
        <dbReference type="ARBA" id="ARBA00022490"/>
    </source>
</evidence>
<dbReference type="FunFam" id="1.10.601.10:FF:000001">
    <property type="entry name" value="RNA polymerase sigma factor SigA"/>
    <property type="match status" value="1"/>
</dbReference>
<comment type="caution">
    <text evidence="8">The sequence shown here is derived from an EMBL/GenBank/DDBJ whole genome shotgun (WGS) entry which is preliminary data.</text>
</comment>
<dbReference type="Proteomes" id="UP000886741">
    <property type="component" value="Unassembled WGS sequence"/>
</dbReference>
<dbReference type="AlphaFoldDB" id="A0A9D1FBT7"/>
<dbReference type="Gene3D" id="1.10.220.120">
    <property type="entry name" value="Sigma-70 factor, region 1.1"/>
    <property type="match status" value="1"/>
</dbReference>
<comment type="similarity">
    <text evidence="6">Belongs to the sigma-70 factor family. RpoD/SigA subfamily.</text>
</comment>
<keyword evidence="4 6" id="KW-0238">DNA-binding</keyword>
<dbReference type="Pfam" id="PF04542">
    <property type="entry name" value="Sigma70_r2"/>
    <property type="match status" value="1"/>
</dbReference>
<dbReference type="InterPro" id="IPR007630">
    <property type="entry name" value="RNA_pol_sigma70_r4"/>
</dbReference>
<proteinExistence type="inferred from homology"/>
<comment type="function">
    <text evidence="6">Sigma factors are initiation factors that promote the attachment of RNA polymerase to specific initiation sites and are then released. This sigma factor is the primary sigma factor during exponential growth.</text>
</comment>
<reference evidence="8" key="1">
    <citation type="submission" date="2020-10" db="EMBL/GenBank/DDBJ databases">
        <authorList>
            <person name="Gilroy R."/>
        </authorList>
    </citation>
    <scope>NUCLEOTIDE SEQUENCE</scope>
    <source>
        <strain evidence="8">ChiBcec16-1751</strain>
    </source>
</reference>
<reference evidence="8" key="2">
    <citation type="journal article" date="2021" name="PeerJ">
        <title>Extensive microbial diversity within the chicken gut microbiome revealed by metagenomics and culture.</title>
        <authorList>
            <person name="Gilroy R."/>
            <person name="Ravi A."/>
            <person name="Getino M."/>
            <person name="Pursley I."/>
            <person name="Horton D.L."/>
            <person name="Alikhan N.F."/>
            <person name="Baker D."/>
            <person name="Gharbi K."/>
            <person name="Hall N."/>
            <person name="Watson M."/>
            <person name="Adriaenssens E.M."/>
            <person name="Foster-Nyarko E."/>
            <person name="Jarju S."/>
            <person name="Secka A."/>
            <person name="Antonio M."/>
            <person name="Oren A."/>
            <person name="Chaudhuri R.R."/>
            <person name="La Ragione R."/>
            <person name="Hildebrand F."/>
            <person name="Pallen M.J."/>
        </authorList>
    </citation>
    <scope>NUCLEOTIDE SEQUENCE</scope>
    <source>
        <strain evidence="8">ChiBcec16-1751</strain>
    </source>
</reference>
<feature type="region of interest" description="Sigma-70 factor domain-4" evidence="6">
    <location>
        <begin position="308"/>
        <end position="361"/>
    </location>
</feature>
<dbReference type="GO" id="GO:0016987">
    <property type="term" value="F:sigma factor activity"/>
    <property type="evidence" value="ECO:0007669"/>
    <property type="project" value="UniProtKB-UniRule"/>
</dbReference>
<dbReference type="Pfam" id="PF03979">
    <property type="entry name" value="Sigma70_r1_1"/>
    <property type="match status" value="1"/>
</dbReference>
<evidence type="ECO:0000256" key="2">
    <source>
        <dbReference type="ARBA" id="ARBA00023015"/>
    </source>
</evidence>
<dbReference type="NCBIfam" id="TIGR02393">
    <property type="entry name" value="RpoD_Cterm"/>
    <property type="match status" value="1"/>
</dbReference>
<dbReference type="GO" id="GO:0005737">
    <property type="term" value="C:cytoplasm"/>
    <property type="evidence" value="ECO:0007669"/>
    <property type="project" value="UniProtKB-SubCell"/>
</dbReference>
<dbReference type="InterPro" id="IPR007624">
    <property type="entry name" value="RNA_pol_sigma70_r3"/>
</dbReference>
<keyword evidence="1 6" id="KW-0963">Cytoplasm</keyword>